<keyword evidence="5" id="KW-1185">Reference proteome</keyword>
<sequence length="212" mass="22623">MKRHLPFLSRFARKTDGTVLVELAVVMPIFLLLYFGLIDFGRLAFHLVTTEKALYNATRVAIVRSPLCPNVPTVNTRGPSTNGSSPVPFGIDCNQGSNICSNPGDIVCTGSLTNPTMAEIWPMIDGALPMGTTPANLQITYSYDPNLGFLGGPYVPIVTITLTDAWFTFVSPLGSILSLTGSTAETMPEQSLPFPPLSVSMPAEDLSGGISL</sequence>
<name>A0A1H6BFG3_9RHOB</name>
<evidence type="ECO:0000313" key="4">
    <source>
        <dbReference type="EMBL" id="SEG59037.1"/>
    </source>
</evidence>
<dbReference type="RefSeq" id="WP_103911633.1">
    <property type="nucleotide sequence ID" value="NZ_FNUZ01000007.1"/>
</dbReference>
<dbReference type="Proteomes" id="UP000236752">
    <property type="component" value="Unassembled WGS sequence"/>
</dbReference>
<organism evidence="4 5">
    <name type="scientific">Thalassococcus halodurans</name>
    <dbReference type="NCBI Taxonomy" id="373675"/>
    <lineage>
        <taxon>Bacteria</taxon>
        <taxon>Pseudomonadati</taxon>
        <taxon>Pseudomonadota</taxon>
        <taxon>Alphaproteobacteria</taxon>
        <taxon>Rhodobacterales</taxon>
        <taxon>Roseobacteraceae</taxon>
        <taxon>Thalassococcus</taxon>
    </lineage>
</organism>
<feature type="transmembrane region" description="Helical" evidence="2">
    <location>
        <begin position="20"/>
        <end position="38"/>
    </location>
</feature>
<feature type="domain" description="TadE-like" evidence="3">
    <location>
        <begin position="17"/>
        <end position="59"/>
    </location>
</feature>
<dbReference type="OrthoDB" id="7856227at2"/>
<dbReference type="InterPro" id="IPR012495">
    <property type="entry name" value="TadE-like_dom"/>
</dbReference>
<evidence type="ECO:0000256" key="1">
    <source>
        <dbReference type="SAM" id="MobiDB-lite"/>
    </source>
</evidence>
<proteinExistence type="predicted"/>
<dbReference type="AlphaFoldDB" id="A0A1H6BFG3"/>
<evidence type="ECO:0000256" key="2">
    <source>
        <dbReference type="SAM" id="Phobius"/>
    </source>
</evidence>
<keyword evidence="2" id="KW-0472">Membrane</keyword>
<feature type="region of interest" description="Disordered" evidence="1">
    <location>
        <begin position="188"/>
        <end position="212"/>
    </location>
</feature>
<gene>
    <name evidence="4" type="ORF">SAMN04488045_3488</name>
</gene>
<keyword evidence="2" id="KW-0812">Transmembrane</keyword>
<dbReference type="EMBL" id="FNUZ01000007">
    <property type="protein sequence ID" value="SEG59037.1"/>
    <property type="molecule type" value="Genomic_DNA"/>
</dbReference>
<dbReference type="Pfam" id="PF07811">
    <property type="entry name" value="TadE"/>
    <property type="match status" value="1"/>
</dbReference>
<reference evidence="4 5" key="1">
    <citation type="submission" date="2016-10" db="EMBL/GenBank/DDBJ databases">
        <authorList>
            <person name="de Groot N.N."/>
        </authorList>
    </citation>
    <scope>NUCLEOTIDE SEQUENCE [LARGE SCALE GENOMIC DNA]</scope>
    <source>
        <strain evidence="4 5">DSM 26915</strain>
    </source>
</reference>
<evidence type="ECO:0000313" key="5">
    <source>
        <dbReference type="Proteomes" id="UP000236752"/>
    </source>
</evidence>
<keyword evidence="2" id="KW-1133">Transmembrane helix</keyword>
<protein>
    <submittedName>
        <fullName evidence="4">TadE-like protein</fullName>
    </submittedName>
</protein>
<evidence type="ECO:0000259" key="3">
    <source>
        <dbReference type="Pfam" id="PF07811"/>
    </source>
</evidence>
<accession>A0A1H6BFG3</accession>